<accession>A0A4V6KDK1</accession>
<organism evidence="1 2">
    <name type="scientific">Hathewaya histolytica</name>
    <name type="common">Clostridium histolyticum</name>
    <dbReference type="NCBI Taxonomy" id="1498"/>
    <lineage>
        <taxon>Bacteria</taxon>
        <taxon>Bacillati</taxon>
        <taxon>Bacillota</taxon>
        <taxon>Clostridia</taxon>
        <taxon>Eubacteriales</taxon>
        <taxon>Clostridiaceae</taxon>
        <taxon>Hathewaya</taxon>
    </lineage>
</organism>
<protein>
    <submittedName>
        <fullName evidence="1">Uncharacterized protein</fullName>
    </submittedName>
</protein>
<dbReference type="Proteomes" id="UP000308489">
    <property type="component" value="Chromosome 1"/>
</dbReference>
<dbReference type="EMBL" id="LR590481">
    <property type="protein sequence ID" value="VTQ88537.1"/>
    <property type="molecule type" value="Genomic_DNA"/>
</dbReference>
<evidence type="ECO:0000313" key="2">
    <source>
        <dbReference type="Proteomes" id="UP000308489"/>
    </source>
</evidence>
<keyword evidence="2" id="KW-1185">Reference proteome</keyword>
<reference evidence="1 2" key="1">
    <citation type="submission" date="2019-05" db="EMBL/GenBank/DDBJ databases">
        <authorList>
            <consortium name="Pathogen Informatics"/>
        </authorList>
    </citation>
    <scope>NUCLEOTIDE SEQUENCE [LARGE SCALE GENOMIC DNA]</scope>
    <source>
        <strain evidence="1 2">NCTC503</strain>
    </source>
</reference>
<sequence length="312" mass="36081">MGRAERRRNKREIDRLSTSINKLDHNQIQLIDHLAGVKATNMTKESIEKLEFMVNRAVTALLIQVFPEKTFKEIKEIESIYGDLILEDAEKIRRFKDETKGDSKMAKKMMEKYEAEVRKEVIKLLDKKLTQKEAIEELAIKFPKLSKAMVTNEYKKIKVELKKEEETKPIKKDKELENAVEYIFSEEGQALYKEKPTVAKSETTGHVDQVGEVVEESVVKKDLKTDHIADTSKMVATSLEDFKEEGHKIKGLKVLEEKIIRTIKVRGENGEYEAETGKGVVLSRGDNSLYFENEEQLNEFVSEFKEVFKMVE</sequence>
<gene>
    <name evidence="1" type="ORF">NCTC503_01256</name>
</gene>
<dbReference type="AlphaFoldDB" id="A0A4V6KDK1"/>
<proteinExistence type="predicted"/>
<evidence type="ECO:0000313" key="1">
    <source>
        <dbReference type="EMBL" id="VTQ88537.1"/>
    </source>
</evidence>
<dbReference type="RefSeq" id="WP_138209932.1">
    <property type="nucleotide sequence ID" value="NZ_CBCRUQ010000020.1"/>
</dbReference>
<name>A0A4V6KDK1_HATHI</name>
<dbReference type="OrthoDB" id="1952830at2"/>
<dbReference type="KEGG" id="hhw:NCTC503_01256"/>